<evidence type="ECO:0000313" key="2">
    <source>
        <dbReference type="Proteomes" id="UP001054821"/>
    </source>
</evidence>
<dbReference type="EMBL" id="JAJFAZ020000001">
    <property type="protein sequence ID" value="KAI5354980.1"/>
    <property type="molecule type" value="Genomic_DNA"/>
</dbReference>
<sequence length="113" mass="12643">MGVQSDYASLENLKTTAQDSYPRYNTLFGTTFVLGPTPEVAGIEGRKPAKLPSFNRPSKRRNLPNLTQQAAITTLEVQNLYLDGRKWWLEVGERAAESLTRTGWFSLISGQHS</sequence>
<evidence type="ECO:0000313" key="1">
    <source>
        <dbReference type="EMBL" id="KAI5354980.1"/>
    </source>
</evidence>
<gene>
    <name evidence="1" type="ORF">L3X38_007875</name>
</gene>
<protein>
    <submittedName>
        <fullName evidence="1">Uncharacterized protein</fullName>
    </submittedName>
</protein>
<dbReference type="Proteomes" id="UP001054821">
    <property type="component" value="Chromosome 1"/>
</dbReference>
<name>A0AAD5F6K8_PRUDU</name>
<organism evidence="1 2">
    <name type="scientific">Prunus dulcis</name>
    <name type="common">Almond</name>
    <name type="synonym">Amygdalus dulcis</name>
    <dbReference type="NCBI Taxonomy" id="3755"/>
    <lineage>
        <taxon>Eukaryota</taxon>
        <taxon>Viridiplantae</taxon>
        <taxon>Streptophyta</taxon>
        <taxon>Embryophyta</taxon>
        <taxon>Tracheophyta</taxon>
        <taxon>Spermatophyta</taxon>
        <taxon>Magnoliopsida</taxon>
        <taxon>eudicotyledons</taxon>
        <taxon>Gunneridae</taxon>
        <taxon>Pentapetalae</taxon>
        <taxon>rosids</taxon>
        <taxon>fabids</taxon>
        <taxon>Rosales</taxon>
        <taxon>Rosaceae</taxon>
        <taxon>Amygdaloideae</taxon>
        <taxon>Amygdaleae</taxon>
        <taxon>Prunus</taxon>
    </lineage>
</organism>
<proteinExistence type="predicted"/>
<keyword evidence="2" id="KW-1185">Reference proteome</keyword>
<comment type="caution">
    <text evidence="1">The sequence shown here is derived from an EMBL/GenBank/DDBJ whole genome shotgun (WGS) entry which is preliminary data.</text>
</comment>
<accession>A0AAD5F6K8</accession>
<reference evidence="1 2" key="1">
    <citation type="journal article" date="2022" name="G3 (Bethesda)">
        <title>Whole-genome sequence and methylome profiling of the almond [Prunus dulcis (Mill.) D.A. Webb] cultivar 'Nonpareil'.</title>
        <authorList>
            <person name="D'Amico-Willman K.M."/>
            <person name="Ouma W.Z."/>
            <person name="Meulia T."/>
            <person name="Sideli G.M."/>
            <person name="Gradziel T.M."/>
            <person name="Fresnedo-Ramirez J."/>
        </authorList>
    </citation>
    <scope>NUCLEOTIDE SEQUENCE [LARGE SCALE GENOMIC DNA]</scope>
    <source>
        <strain evidence="1">Clone GOH B32 T37-40</strain>
    </source>
</reference>
<dbReference type="AlphaFoldDB" id="A0AAD5F6K8"/>